<dbReference type="AlphaFoldDB" id="W7Q762"/>
<evidence type="ECO:0000256" key="1">
    <source>
        <dbReference type="SAM" id="Phobius"/>
    </source>
</evidence>
<feature type="transmembrane region" description="Helical" evidence="1">
    <location>
        <begin position="108"/>
        <end position="126"/>
    </location>
</feature>
<sequence>MRNKQKDTKIVENERRKGADWVIKSIWATNLVAWLSFILAMVWFRLARPEKLPGYAKYKKIEDEYRLEWAEQWTEFLFWQLIICCAITLIAMFINLKRMKRKSDHFHYNLAVLLAVAVAAVLYVYTQILPRF</sequence>
<dbReference type="OrthoDB" id="6240672at2"/>
<gene>
    <name evidence="2" type="ORF">DS2_16649</name>
</gene>
<organism evidence="2 3">
    <name type="scientific">Catenovulum agarivorans DS-2</name>
    <dbReference type="NCBI Taxonomy" id="1328313"/>
    <lineage>
        <taxon>Bacteria</taxon>
        <taxon>Pseudomonadati</taxon>
        <taxon>Pseudomonadota</taxon>
        <taxon>Gammaproteobacteria</taxon>
        <taxon>Alteromonadales</taxon>
        <taxon>Alteromonadaceae</taxon>
        <taxon>Catenovulum</taxon>
    </lineage>
</organism>
<keyword evidence="3" id="KW-1185">Reference proteome</keyword>
<reference evidence="2 3" key="1">
    <citation type="journal article" date="2014" name="Genome Announc.">
        <title>Draft Genome Sequence of the Agar-Degrading Bacterium Catenovulum sp. Strain DS-2, Isolated from Intestines of Haliotis diversicolor.</title>
        <authorList>
            <person name="Shan D."/>
            <person name="Li X."/>
            <person name="Gu Z."/>
            <person name="Wei G."/>
            <person name="Gao Z."/>
            <person name="Shao Z."/>
        </authorList>
    </citation>
    <scope>NUCLEOTIDE SEQUENCE [LARGE SCALE GENOMIC DNA]</scope>
    <source>
        <strain evidence="2 3">DS-2</strain>
    </source>
</reference>
<dbReference type="STRING" id="1328313.DS2_16649"/>
<feature type="transmembrane region" description="Helical" evidence="1">
    <location>
        <begin position="76"/>
        <end position="96"/>
    </location>
</feature>
<dbReference type="RefSeq" id="WP_035016045.1">
    <property type="nucleotide sequence ID" value="NZ_ARZY01000042.1"/>
</dbReference>
<feature type="transmembrane region" description="Helical" evidence="1">
    <location>
        <begin position="21"/>
        <end position="44"/>
    </location>
</feature>
<keyword evidence="1" id="KW-0472">Membrane</keyword>
<name>W7Q762_9ALTE</name>
<dbReference type="Proteomes" id="UP000019276">
    <property type="component" value="Unassembled WGS sequence"/>
</dbReference>
<comment type="caution">
    <text evidence="2">The sequence shown here is derived from an EMBL/GenBank/DDBJ whole genome shotgun (WGS) entry which is preliminary data.</text>
</comment>
<keyword evidence="1" id="KW-1133">Transmembrane helix</keyword>
<dbReference type="EMBL" id="ARZY01000042">
    <property type="protein sequence ID" value="EWH08594.1"/>
    <property type="molecule type" value="Genomic_DNA"/>
</dbReference>
<accession>W7Q762</accession>
<keyword evidence="1" id="KW-0812">Transmembrane</keyword>
<protein>
    <submittedName>
        <fullName evidence="2">Uncharacterized protein</fullName>
    </submittedName>
</protein>
<evidence type="ECO:0000313" key="2">
    <source>
        <dbReference type="EMBL" id="EWH08594.1"/>
    </source>
</evidence>
<proteinExistence type="predicted"/>
<evidence type="ECO:0000313" key="3">
    <source>
        <dbReference type="Proteomes" id="UP000019276"/>
    </source>
</evidence>
<dbReference type="eggNOG" id="ENOG50332DZ">
    <property type="taxonomic scope" value="Bacteria"/>
</dbReference>